<accession>A0A392SAG1</accession>
<protein>
    <submittedName>
        <fullName evidence="2">Uncharacterized protein</fullName>
    </submittedName>
</protein>
<sequence>VVLEPNVDDPRLPSRDDPIVVSKPMVRRKVRPTPCIENLPDDGGQTADSVEHSKNLQKHY</sequence>
<reference evidence="2 3" key="1">
    <citation type="journal article" date="2018" name="Front. Plant Sci.">
        <title>Red Clover (Trifolium pratense) and Zigzag Clover (T. medium) - A Picture of Genomic Similarities and Differences.</title>
        <authorList>
            <person name="Dluhosova J."/>
            <person name="Istvanek J."/>
            <person name="Nedelnik J."/>
            <person name="Repkova J."/>
        </authorList>
    </citation>
    <scope>NUCLEOTIDE SEQUENCE [LARGE SCALE GENOMIC DNA]</scope>
    <source>
        <strain evidence="3">cv. 10/8</strain>
        <tissue evidence="2">Leaf</tissue>
    </source>
</reference>
<feature type="region of interest" description="Disordered" evidence="1">
    <location>
        <begin position="31"/>
        <end position="60"/>
    </location>
</feature>
<comment type="caution">
    <text evidence="2">The sequence shown here is derived from an EMBL/GenBank/DDBJ whole genome shotgun (WGS) entry which is preliminary data.</text>
</comment>
<dbReference type="AlphaFoldDB" id="A0A392SAG1"/>
<evidence type="ECO:0000313" key="2">
    <source>
        <dbReference type="EMBL" id="MCI44846.1"/>
    </source>
</evidence>
<keyword evidence="3" id="KW-1185">Reference proteome</keyword>
<organism evidence="2 3">
    <name type="scientific">Trifolium medium</name>
    <dbReference type="NCBI Taxonomy" id="97028"/>
    <lineage>
        <taxon>Eukaryota</taxon>
        <taxon>Viridiplantae</taxon>
        <taxon>Streptophyta</taxon>
        <taxon>Embryophyta</taxon>
        <taxon>Tracheophyta</taxon>
        <taxon>Spermatophyta</taxon>
        <taxon>Magnoliopsida</taxon>
        <taxon>eudicotyledons</taxon>
        <taxon>Gunneridae</taxon>
        <taxon>Pentapetalae</taxon>
        <taxon>rosids</taxon>
        <taxon>fabids</taxon>
        <taxon>Fabales</taxon>
        <taxon>Fabaceae</taxon>
        <taxon>Papilionoideae</taxon>
        <taxon>50 kb inversion clade</taxon>
        <taxon>NPAAA clade</taxon>
        <taxon>Hologalegina</taxon>
        <taxon>IRL clade</taxon>
        <taxon>Trifolieae</taxon>
        <taxon>Trifolium</taxon>
    </lineage>
</organism>
<evidence type="ECO:0000313" key="3">
    <source>
        <dbReference type="Proteomes" id="UP000265520"/>
    </source>
</evidence>
<feature type="non-terminal residue" evidence="2">
    <location>
        <position position="1"/>
    </location>
</feature>
<dbReference type="EMBL" id="LXQA010336012">
    <property type="protein sequence ID" value="MCI44846.1"/>
    <property type="molecule type" value="Genomic_DNA"/>
</dbReference>
<evidence type="ECO:0000256" key="1">
    <source>
        <dbReference type="SAM" id="MobiDB-lite"/>
    </source>
</evidence>
<proteinExistence type="predicted"/>
<name>A0A392SAG1_9FABA</name>
<dbReference type="Proteomes" id="UP000265520">
    <property type="component" value="Unassembled WGS sequence"/>
</dbReference>